<comment type="similarity">
    <text evidence="1">Belongs to the methyltransferase superfamily. LaeA methyltransferase family.</text>
</comment>
<dbReference type="Proteomes" id="UP001197093">
    <property type="component" value="Unassembled WGS sequence"/>
</dbReference>
<dbReference type="EMBL" id="JAHCVI010000003">
    <property type="protein sequence ID" value="KAG7288277.1"/>
    <property type="molecule type" value="Genomic_DNA"/>
</dbReference>
<proteinExistence type="inferred from homology"/>
<reference evidence="3" key="1">
    <citation type="submission" date="2023-02" db="EMBL/GenBank/DDBJ databases">
        <authorList>
            <person name="Palmer J.M."/>
        </authorList>
    </citation>
    <scope>NUCLEOTIDE SEQUENCE</scope>
    <source>
        <strain evidence="3">FW57</strain>
    </source>
</reference>
<dbReference type="SUPFAM" id="SSF53335">
    <property type="entry name" value="S-adenosyl-L-methionine-dependent methyltransferases"/>
    <property type="match status" value="1"/>
</dbReference>
<dbReference type="InterPro" id="IPR029063">
    <property type="entry name" value="SAM-dependent_MTases_sf"/>
</dbReference>
<protein>
    <submittedName>
        <fullName evidence="3">Uncharacterized protein</fullName>
    </submittedName>
</protein>
<organism evidence="3 4">
    <name type="scientific">Staphylotrichum longicolle</name>
    <dbReference type="NCBI Taxonomy" id="669026"/>
    <lineage>
        <taxon>Eukaryota</taxon>
        <taxon>Fungi</taxon>
        <taxon>Dikarya</taxon>
        <taxon>Ascomycota</taxon>
        <taxon>Pezizomycotina</taxon>
        <taxon>Sordariomycetes</taxon>
        <taxon>Sordariomycetidae</taxon>
        <taxon>Sordariales</taxon>
        <taxon>Chaetomiaceae</taxon>
        <taxon>Staphylotrichum</taxon>
    </lineage>
</organism>
<sequence>MADVGKTETTGFLNSPKAATTPAPPKTPDANNDQKPEPEPAQQPAGILPASHWSAISDEPNDADSTFSEDISTTSLTSSILEYRTLHGRTFHREIGQAEAWEPNDERHAESMDLHHHMCQLMLDGKLFLVPVEPERIKGPSDFGDAYPSAAVTGTDLSPIQPSWVPPNVKFEIDDANLDWTWDDNTFDFIHVRFLAGNIADWSRFYREAFRCCTPGGWIEHQDPSFVWHSDRGIPEDSALDQFPKVFWAGGEKFGRSFRVVEDELQRKGLEAAGFVDVVVRDVHVPVGDWPTDPHQKELGTFAQVSLLSDIEGYLVYMFNVVMGWTKTETQVYCAHLRRQLRDPELHPYFTRRIVYARKPE</sequence>
<dbReference type="Gene3D" id="3.40.50.150">
    <property type="entry name" value="Vaccinia Virus protein VP39"/>
    <property type="match status" value="1"/>
</dbReference>
<name>A0AAD4EYW9_9PEZI</name>
<keyword evidence="4" id="KW-1185">Reference proteome</keyword>
<accession>A0AAD4EYW9</accession>
<dbReference type="PANTHER" id="PTHR43591">
    <property type="entry name" value="METHYLTRANSFERASE"/>
    <property type="match status" value="1"/>
</dbReference>
<dbReference type="PANTHER" id="PTHR43591:SF10">
    <property type="entry name" value="ABC TRANSMEMBRANE TYPE-1 DOMAIN-CONTAINING PROTEIN-RELATED"/>
    <property type="match status" value="1"/>
</dbReference>
<dbReference type="CDD" id="cd02440">
    <property type="entry name" value="AdoMet_MTases"/>
    <property type="match status" value="1"/>
</dbReference>
<gene>
    <name evidence="3" type="ORF">NEMBOFW57_007808</name>
</gene>
<evidence type="ECO:0000256" key="1">
    <source>
        <dbReference type="ARBA" id="ARBA00038158"/>
    </source>
</evidence>
<dbReference type="AlphaFoldDB" id="A0AAD4EYW9"/>
<comment type="caution">
    <text evidence="3">The sequence shown here is derived from an EMBL/GenBank/DDBJ whole genome shotgun (WGS) entry which is preliminary data.</text>
</comment>
<evidence type="ECO:0000313" key="4">
    <source>
        <dbReference type="Proteomes" id="UP001197093"/>
    </source>
</evidence>
<dbReference type="Pfam" id="PF13489">
    <property type="entry name" value="Methyltransf_23"/>
    <property type="match status" value="1"/>
</dbReference>
<feature type="region of interest" description="Disordered" evidence="2">
    <location>
        <begin position="1"/>
        <end position="48"/>
    </location>
</feature>
<dbReference type="GO" id="GO:0008168">
    <property type="term" value="F:methyltransferase activity"/>
    <property type="evidence" value="ECO:0007669"/>
    <property type="project" value="TreeGrafter"/>
</dbReference>
<evidence type="ECO:0000313" key="3">
    <source>
        <dbReference type="EMBL" id="KAG7288277.1"/>
    </source>
</evidence>
<evidence type="ECO:0000256" key="2">
    <source>
        <dbReference type="SAM" id="MobiDB-lite"/>
    </source>
</evidence>